<accession>A0A2S3WL97</accession>
<feature type="transmembrane region" description="Helical" evidence="1">
    <location>
        <begin position="48"/>
        <end position="75"/>
    </location>
</feature>
<keyword evidence="1" id="KW-1133">Transmembrane helix</keyword>
<protein>
    <submittedName>
        <fullName evidence="2">Uncharacterized protein</fullName>
    </submittedName>
</protein>
<dbReference type="Proteomes" id="UP000237378">
    <property type="component" value="Unassembled WGS sequence"/>
</dbReference>
<dbReference type="AlphaFoldDB" id="A0A2S3WL97"/>
<evidence type="ECO:0000313" key="3">
    <source>
        <dbReference type="Proteomes" id="UP000237378"/>
    </source>
</evidence>
<evidence type="ECO:0000256" key="1">
    <source>
        <dbReference type="SAM" id="Phobius"/>
    </source>
</evidence>
<comment type="caution">
    <text evidence="2">The sequence shown here is derived from an EMBL/GenBank/DDBJ whole genome shotgun (WGS) entry which is preliminary data.</text>
</comment>
<reference evidence="2 3" key="2">
    <citation type="submission" date="2018-03" db="EMBL/GenBank/DDBJ databases">
        <title>Draft genome of Pseudomonas putida strain KH-18-2.</title>
        <authorList>
            <person name="Yoshizawa S."/>
            <person name="Khan N.H."/>
            <person name="Nishimura M."/>
            <person name="Chiura H.X."/>
            <person name="Ogura Y."/>
            <person name="Hayashi T."/>
            <person name="Kogure K."/>
        </authorList>
    </citation>
    <scope>NUCLEOTIDE SEQUENCE [LARGE SCALE GENOMIC DNA]</scope>
    <source>
        <strain evidence="2 3">KH-18-2</strain>
    </source>
</reference>
<evidence type="ECO:0000313" key="2">
    <source>
        <dbReference type="EMBL" id="POG01010.1"/>
    </source>
</evidence>
<proteinExistence type="predicted"/>
<dbReference type="EMBL" id="MING01000086">
    <property type="protein sequence ID" value="POG01010.1"/>
    <property type="molecule type" value="Genomic_DNA"/>
</dbReference>
<dbReference type="RefSeq" id="WP_103470342.1">
    <property type="nucleotide sequence ID" value="NZ_MING01000086.1"/>
</dbReference>
<gene>
    <name evidence="2" type="ORF">BGP82_26555</name>
</gene>
<reference evidence="2 3" key="1">
    <citation type="submission" date="2016-08" db="EMBL/GenBank/DDBJ databases">
        <authorList>
            <person name="Seilhamer J.J."/>
        </authorList>
    </citation>
    <scope>NUCLEOTIDE SEQUENCE [LARGE SCALE GENOMIC DNA]</scope>
    <source>
        <strain evidence="2 3">KH-18-2</strain>
    </source>
</reference>
<feature type="transmembrane region" description="Helical" evidence="1">
    <location>
        <begin position="12"/>
        <end position="36"/>
    </location>
</feature>
<keyword evidence="1" id="KW-0472">Membrane</keyword>
<organism evidence="2 3">
    <name type="scientific">Pseudomonas putida</name>
    <name type="common">Arthrobacter siderocapsulatus</name>
    <dbReference type="NCBI Taxonomy" id="303"/>
    <lineage>
        <taxon>Bacteria</taxon>
        <taxon>Pseudomonadati</taxon>
        <taxon>Pseudomonadota</taxon>
        <taxon>Gammaproteobacteria</taxon>
        <taxon>Pseudomonadales</taxon>
        <taxon>Pseudomonadaceae</taxon>
        <taxon>Pseudomonas</taxon>
    </lineage>
</organism>
<name>A0A2S3WL97_PSEPU</name>
<keyword evidence="1" id="KW-0812">Transmembrane</keyword>
<sequence>MFEKVALLTSKTLYALVIGAGVIWLAYLCLASLPLWGAVLVFCLGLPILALIATPIAAGGALLAGLVAGLVALIAGSVSRRPQRGG</sequence>